<evidence type="ECO:0000313" key="8">
    <source>
        <dbReference type="EMBL" id="KAH7643445.1"/>
    </source>
</evidence>
<feature type="region of interest" description="Disordered" evidence="5">
    <location>
        <begin position="98"/>
        <end position="128"/>
    </location>
</feature>
<dbReference type="FunFam" id="1.10.287.70:FF:000062">
    <property type="entry name" value="Two pore calcium channel protein 1"/>
    <property type="match status" value="1"/>
</dbReference>
<dbReference type="InterPro" id="IPR006578">
    <property type="entry name" value="MADF-dom"/>
</dbReference>
<dbReference type="PANTHER" id="PTHR46474:SF1">
    <property type="entry name" value="TWO PORE CHANNEL PROTEIN 1"/>
    <property type="match status" value="1"/>
</dbReference>
<protein>
    <submittedName>
        <fullName evidence="8">Ion transport protein-like protein 2</fullName>
    </submittedName>
</protein>
<name>A0A9D4P5I3_DERFA</name>
<feature type="domain" description="MADF" evidence="7">
    <location>
        <begin position="133"/>
        <end position="224"/>
    </location>
</feature>
<feature type="transmembrane region" description="Helical" evidence="6">
    <location>
        <begin position="699"/>
        <end position="717"/>
    </location>
</feature>
<reference evidence="8" key="1">
    <citation type="submission" date="2020-06" db="EMBL/GenBank/DDBJ databases">
        <authorList>
            <person name="Ji K."/>
            <person name="Li J."/>
        </authorList>
    </citation>
    <scope>NUCLEOTIDE SEQUENCE</scope>
    <source>
        <strain evidence="8">JKM2019</strain>
        <tissue evidence="8">Whole body</tissue>
    </source>
</reference>
<feature type="transmembrane region" description="Helical" evidence="6">
    <location>
        <begin position="1232"/>
        <end position="1252"/>
    </location>
</feature>
<feature type="transmembrane region" description="Helical" evidence="6">
    <location>
        <begin position="1292"/>
        <end position="1317"/>
    </location>
</feature>
<feature type="region of interest" description="Disordered" evidence="5">
    <location>
        <begin position="445"/>
        <end position="500"/>
    </location>
</feature>
<feature type="compositionally biased region" description="Basic residues" evidence="5">
    <location>
        <begin position="220"/>
        <end position="230"/>
    </location>
</feature>
<comment type="subcellular location">
    <subcellularLocation>
        <location evidence="1">Membrane</location>
        <topology evidence="1">Multi-pass membrane protein</topology>
    </subcellularLocation>
</comment>
<feature type="transmembrane region" description="Helical" evidence="6">
    <location>
        <begin position="1324"/>
        <end position="1346"/>
    </location>
</feature>
<keyword evidence="4 6" id="KW-0472">Membrane</keyword>
<feature type="compositionally biased region" description="Polar residues" evidence="5">
    <location>
        <begin position="386"/>
        <end position="398"/>
    </location>
</feature>
<evidence type="ECO:0000256" key="4">
    <source>
        <dbReference type="ARBA" id="ARBA00023136"/>
    </source>
</evidence>
<evidence type="ECO:0000256" key="6">
    <source>
        <dbReference type="SAM" id="Phobius"/>
    </source>
</evidence>
<dbReference type="Pfam" id="PF00520">
    <property type="entry name" value="Ion_trans"/>
    <property type="match status" value="2"/>
</dbReference>
<gene>
    <name evidence="8" type="ORF">HUG17_10136</name>
</gene>
<feature type="region of interest" description="Disordered" evidence="5">
    <location>
        <begin position="626"/>
        <end position="649"/>
    </location>
</feature>
<dbReference type="InterPro" id="IPR028801">
    <property type="entry name" value="TPC1_animal"/>
</dbReference>
<evidence type="ECO:0000256" key="3">
    <source>
        <dbReference type="ARBA" id="ARBA00022989"/>
    </source>
</evidence>
<dbReference type="GO" id="GO:0005216">
    <property type="term" value="F:monoatomic ion channel activity"/>
    <property type="evidence" value="ECO:0007669"/>
    <property type="project" value="InterPro"/>
</dbReference>
<feature type="compositionally biased region" description="Low complexity" evidence="5">
    <location>
        <begin position="487"/>
        <end position="500"/>
    </location>
</feature>
<feature type="transmembrane region" description="Helical" evidence="6">
    <location>
        <begin position="1131"/>
        <end position="1149"/>
    </location>
</feature>
<keyword evidence="3 6" id="KW-1133">Transmembrane helix</keyword>
<evidence type="ECO:0000256" key="2">
    <source>
        <dbReference type="ARBA" id="ARBA00022692"/>
    </source>
</evidence>
<keyword evidence="2 6" id="KW-0812">Transmembrane</keyword>
<feature type="compositionally biased region" description="Low complexity" evidence="5">
    <location>
        <begin position="7"/>
        <end position="20"/>
    </location>
</feature>
<dbReference type="Proteomes" id="UP000828236">
    <property type="component" value="Unassembled WGS sequence"/>
</dbReference>
<dbReference type="Gene3D" id="1.10.287.70">
    <property type="match status" value="2"/>
</dbReference>
<feature type="compositionally biased region" description="Low complexity" evidence="5">
    <location>
        <begin position="276"/>
        <end position="291"/>
    </location>
</feature>
<comment type="caution">
    <text evidence="8">The sequence shown here is derived from an EMBL/GenBank/DDBJ whole genome shotgun (WGS) entry which is preliminary data.</text>
</comment>
<feature type="transmembrane region" description="Helical" evidence="6">
    <location>
        <begin position="737"/>
        <end position="754"/>
    </location>
</feature>
<feature type="transmembrane region" description="Helical" evidence="6">
    <location>
        <begin position="766"/>
        <end position="784"/>
    </location>
</feature>
<feature type="transmembrane region" description="Helical" evidence="6">
    <location>
        <begin position="1093"/>
        <end position="1111"/>
    </location>
</feature>
<feature type="transmembrane region" description="Helical" evidence="6">
    <location>
        <begin position="887"/>
        <end position="915"/>
    </location>
</feature>
<dbReference type="EMBL" id="SDOV01000003">
    <property type="protein sequence ID" value="KAH7643445.1"/>
    <property type="molecule type" value="Genomic_DNA"/>
</dbReference>
<evidence type="ECO:0000256" key="5">
    <source>
        <dbReference type="SAM" id="MobiDB-lite"/>
    </source>
</evidence>
<sequence length="1504" mass="174726">MPNNNRTPTTTTTKSSSSPPLFNDNSNDIELIDATDEDDDDTIITNVAASSTTAATTTTTTTLSAIDPEDQSSFWSSFDSNDPEKVSIINSVMNSIQQTQQPPLNGGGTTDSPSSNNNVNGHSNSRLDEQRRLLIEEVRKRPWIYYKKDPGYNERIRIQQSWKEISELIGWDEEMCKSKWRNVRDAYRKIQRSHQKNPNDLSYVNRHPELSFLDDCPFKPRSKNRAKSKTKSTSSSSMIQASGNSSSTFKSSVAIIGEKRQTRASSAAALIVPNANPSAQQQQQTKQSPNNHRLNNESHSNIPNSTVATSTTTQVIGTSTIQNGSSMIHHLQHHNQMKPMISVVTKPRKTIQFNNPNHSNNTNSNILRSPAVSQSQSSSSSSTQSIQNHYHPSNRSGYNNNNNHQQQQNCLTTNTTYMNRSIGGNNNNSQSILNQTLTKPLAATQSSGATNNHNYYHHHQQQQQQPTIMKKPRLSSSSSPYQMLSTNNNNHNQNHLNSNNKINSTINKHQMDEILSIVRQLQNRRDENHSVLGTLSNMIDQLPLERRASVFGKIFNMVAEELRLYNLERNVDNRPICQSYTDMEESLRAEHRHSRLKHSLLHWFYRRFIQLPPSDSRIDHDHSIHTMTTTTTDSPCSSSPSSSGLSPENTITNERRMLWSLNYLEASIYLEEGLNNDKFDHHPHLFTKLPMYLIAHNRFIYAIDLFCCWLILSLALTEKPAVDHYHLAEAIHATLELIALSILALILFVKLQWIGIAKFFKHGRTLIKTIVLILMIVEAIVVLLRQDTHFRVTRSLRPVFLIDNFHFFGVRRVIRQTFQSLRSFIDMLALLLFFLIFFSISAFYLFSGISNYSQFSTIVESFLSLFVLLTTANFPDIMMPAYQKSQFYALFFVIFLVINLYFLLNIMLAVVYNSFSQIEKDKFRKLFLHRRKACDHAFRLLVTDNNNVIGYIEFEHFNGLMNHLKPRSSQMERFLMYKALIMQVFTPQEDLKTRHLLAHRNDKSLNKKQSTANDRQSMNAEEYLHHIIDAQNHHHHHNHLTLDKFYHIYEVLNLHWENLDKSLPWFDRSRCCFDSRWFPNLMYRLRAIVLHRYFDWSSYIVIIMAALYQFFDAIIGWNANHVHRMFYFSTSTRTICAIFISLYTIEMLLKLSAFGPREYFRRRWNQFDFIITIVSLITFMMNEYLHVTATTTITLSTSFFSFRSLKLLNLLRRHVHRYRDILGPFALIIIKRFMSVTMVVLIVYYFFAIIAMECFGQYSLIDCCQNSTLEPYYRSNGTTTSFYYLNNFQDLITSYITLFELMVVNNWQITMSAYVIVTGNRWSYIFFIAFYIITLVVITIVVSFVLDTFNFHIEYKHRFGPDDSMSVQISVEVPINQQEFNHYQSLDKDLIEQRPSMINLSSLDCGWCSSLSMDNNFSRFDYYSNKLFNTSNPSSSPISLGINENVKDFETIIEEETDTQPSNTTIHNKRTIMFRGRKIRDKFSYNLRMYHDELEKWINQSEYS</sequence>
<dbReference type="SUPFAM" id="SSF81324">
    <property type="entry name" value="Voltage-gated potassium channels"/>
    <property type="match status" value="2"/>
</dbReference>
<feature type="region of interest" description="Disordered" evidence="5">
    <location>
        <begin position="1"/>
        <end position="27"/>
    </location>
</feature>
<dbReference type="PROSITE" id="PS51029">
    <property type="entry name" value="MADF"/>
    <property type="match status" value="1"/>
</dbReference>
<feature type="transmembrane region" description="Helical" evidence="6">
    <location>
        <begin position="1193"/>
        <end position="1211"/>
    </location>
</feature>
<feature type="compositionally biased region" description="Polar residues" evidence="5">
    <location>
        <begin position="238"/>
        <end position="250"/>
    </location>
</feature>
<evidence type="ECO:0000256" key="1">
    <source>
        <dbReference type="ARBA" id="ARBA00004141"/>
    </source>
</evidence>
<dbReference type="GO" id="GO:0022832">
    <property type="term" value="F:voltage-gated channel activity"/>
    <property type="evidence" value="ECO:0007669"/>
    <property type="project" value="InterPro"/>
</dbReference>
<feature type="transmembrane region" description="Helical" evidence="6">
    <location>
        <begin position="1169"/>
        <end position="1187"/>
    </location>
</feature>
<organism evidence="8">
    <name type="scientific">Dermatophagoides farinae</name>
    <name type="common">American house dust mite</name>
    <dbReference type="NCBI Taxonomy" id="6954"/>
    <lineage>
        <taxon>Eukaryota</taxon>
        <taxon>Metazoa</taxon>
        <taxon>Ecdysozoa</taxon>
        <taxon>Arthropoda</taxon>
        <taxon>Chelicerata</taxon>
        <taxon>Arachnida</taxon>
        <taxon>Acari</taxon>
        <taxon>Acariformes</taxon>
        <taxon>Sarcoptiformes</taxon>
        <taxon>Astigmata</taxon>
        <taxon>Psoroptidia</taxon>
        <taxon>Analgoidea</taxon>
        <taxon>Pyroglyphidae</taxon>
        <taxon>Dermatophagoidinae</taxon>
        <taxon>Dermatophagoides</taxon>
    </lineage>
</organism>
<accession>A0A9D4P5I3</accession>
<dbReference type="Pfam" id="PF10545">
    <property type="entry name" value="MADF_DNA_bdg"/>
    <property type="match status" value="1"/>
</dbReference>
<feature type="region of interest" description="Disordered" evidence="5">
    <location>
        <begin position="213"/>
        <end position="250"/>
    </location>
</feature>
<feature type="compositionally biased region" description="Low complexity" evidence="5">
    <location>
        <begin position="373"/>
        <end position="385"/>
    </location>
</feature>
<dbReference type="Gene3D" id="1.20.120.350">
    <property type="entry name" value="Voltage-gated potassium channels. Chain C"/>
    <property type="match status" value="1"/>
</dbReference>
<dbReference type="GO" id="GO:0010008">
    <property type="term" value="C:endosome membrane"/>
    <property type="evidence" value="ECO:0007669"/>
    <property type="project" value="TreeGrafter"/>
</dbReference>
<feature type="region of interest" description="Disordered" evidence="5">
    <location>
        <begin position="276"/>
        <end position="311"/>
    </location>
</feature>
<dbReference type="SMART" id="SM00595">
    <property type="entry name" value="MADF"/>
    <property type="match status" value="1"/>
</dbReference>
<dbReference type="PANTHER" id="PTHR46474">
    <property type="entry name" value="TWO PORE CALCIUM CHANNEL PROTEIN 1"/>
    <property type="match status" value="1"/>
</dbReference>
<feature type="compositionally biased region" description="Low complexity" evidence="5">
    <location>
        <begin position="354"/>
        <end position="365"/>
    </location>
</feature>
<dbReference type="InterPro" id="IPR005821">
    <property type="entry name" value="Ion_trans_dom"/>
</dbReference>
<feature type="compositionally biased region" description="Low complexity" evidence="5">
    <location>
        <begin position="112"/>
        <end position="124"/>
    </location>
</feature>
<proteinExistence type="predicted"/>
<reference evidence="8" key="2">
    <citation type="journal article" date="2021" name="World Allergy Organ. J.">
        <title>Chromosome-level assembly of Dermatophagoides farinae genome and transcriptome reveals two novel allergens Der f 37 and Der f 39.</title>
        <authorList>
            <person name="Chen J."/>
            <person name="Cai Z."/>
            <person name="Fan D."/>
            <person name="Hu J."/>
            <person name="Hou Y."/>
            <person name="He Y."/>
            <person name="Zhang Z."/>
            <person name="Zhao Z."/>
            <person name="Gao P."/>
            <person name="Hu W."/>
            <person name="Sun J."/>
            <person name="Li J."/>
            <person name="Ji K."/>
        </authorList>
    </citation>
    <scope>NUCLEOTIDE SEQUENCE</scope>
    <source>
        <strain evidence="8">JKM2019</strain>
    </source>
</reference>
<evidence type="ECO:0000259" key="7">
    <source>
        <dbReference type="PROSITE" id="PS51029"/>
    </source>
</evidence>
<dbReference type="InterPro" id="IPR027359">
    <property type="entry name" value="Volt_channel_dom_sf"/>
</dbReference>
<feature type="transmembrane region" description="Helical" evidence="6">
    <location>
        <begin position="827"/>
        <end position="846"/>
    </location>
</feature>
<dbReference type="GO" id="GO:0005765">
    <property type="term" value="C:lysosomal membrane"/>
    <property type="evidence" value="ECO:0007669"/>
    <property type="project" value="InterPro"/>
</dbReference>
<feature type="region of interest" description="Disordered" evidence="5">
    <location>
        <begin position="351"/>
        <end position="406"/>
    </location>
</feature>